<evidence type="ECO:0000313" key="2">
    <source>
        <dbReference type="EMBL" id="RRV05467.1"/>
    </source>
</evidence>
<dbReference type="EMBL" id="RHQL01000018">
    <property type="protein sequence ID" value="RRV05467.1"/>
    <property type="molecule type" value="Genomic_DNA"/>
</dbReference>
<evidence type="ECO:0000313" key="3">
    <source>
        <dbReference type="Proteomes" id="UP000276506"/>
    </source>
</evidence>
<reference evidence="2 3" key="1">
    <citation type="submission" date="2018-10" db="EMBL/GenBank/DDBJ databases">
        <title>Transmission dynamics of multidrug resistant bacteria on intensive care unit surfaces.</title>
        <authorList>
            <person name="D'Souza A.W."/>
            <person name="Potter R.F."/>
            <person name="Wallace M."/>
            <person name="Shupe A."/>
            <person name="Patel S."/>
            <person name="Sun S."/>
            <person name="Gul D."/>
            <person name="Kwon J.H."/>
            <person name="Andleeb S."/>
            <person name="Burnham C.-A.D."/>
            <person name="Dantas G."/>
        </authorList>
    </citation>
    <scope>NUCLEOTIDE SEQUENCE [LARGE SCALE GENOMIC DNA]</scope>
    <source>
        <strain evidence="2 3">PX_177</strain>
    </source>
</reference>
<comment type="caution">
    <text evidence="2">The sequence shown here is derived from an EMBL/GenBank/DDBJ whole genome shotgun (WGS) entry which is preliminary data.</text>
</comment>
<dbReference type="Proteomes" id="UP000276506">
    <property type="component" value="Unassembled WGS sequence"/>
</dbReference>
<accession>A0A3R8VNG7</accession>
<evidence type="ECO:0000256" key="1">
    <source>
        <dbReference type="SAM" id="MobiDB-lite"/>
    </source>
</evidence>
<name>A0A3R8VNG7_9GAMM</name>
<organism evidence="2 3">
    <name type="scientific">Stutzerimonas xanthomarina</name>
    <dbReference type="NCBI Taxonomy" id="271420"/>
    <lineage>
        <taxon>Bacteria</taxon>
        <taxon>Pseudomonadati</taxon>
        <taxon>Pseudomonadota</taxon>
        <taxon>Gammaproteobacteria</taxon>
        <taxon>Pseudomonadales</taxon>
        <taxon>Pseudomonadaceae</taxon>
        <taxon>Stutzerimonas</taxon>
    </lineage>
</organism>
<feature type="compositionally biased region" description="Low complexity" evidence="1">
    <location>
        <begin position="108"/>
        <end position="122"/>
    </location>
</feature>
<dbReference type="AlphaFoldDB" id="A0A3R8VNG7"/>
<dbReference type="InterPro" id="IPR022273">
    <property type="entry name" value="PRTRC_protein-E"/>
</dbReference>
<proteinExistence type="predicted"/>
<gene>
    <name evidence="2" type="ORF">EGJ28_21245</name>
</gene>
<dbReference type="NCBIfam" id="TIGR03741">
    <property type="entry name" value="PRTRC_E"/>
    <property type="match status" value="1"/>
</dbReference>
<protein>
    <submittedName>
        <fullName evidence="2">PRTRC system protein E</fullName>
    </submittedName>
</protein>
<feature type="region of interest" description="Disordered" evidence="1">
    <location>
        <begin position="108"/>
        <end position="161"/>
    </location>
</feature>
<sequence>MQQQLTFLQVIGEALSAGQNAGIEVQGLGAGKMRLVYTPRIGETPEGASAEVVALRAAIATPFVVTGTAEEIEQAFSARIHEKAAVVNRGLSALDEIDRLANAAKANAKGSAKGAASPAPNAQVSEDDESEAGLGEADGALEVAAETTTEPDSDGSISAKF</sequence>
<dbReference type="RefSeq" id="WP_052813520.1">
    <property type="nucleotide sequence ID" value="NZ_RHQL01000018.1"/>
</dbReference>